<proteinExistence type="predicted"/>
<name>A0ACB9ZC66_9PEZI</name>
<organism evidence="1 2">
    <name type="scientific">Hypoxylon rubiginosum</name>
    <dbReference type="NCBI Taxonomy" id="110542"/>
    <lineage>
        <taxon>Eukaryota</taxon>
        <taxon>Fungi</taxon>
        <taxon>Dikarya</taxon>
        <taxon>Ascomycota</taxon>
        <taxon>Pezizomycotina</taxon>
        <taxon>Sordariomycetes</taxon>
        <taxon>Xylariomycetidae</taxon>
        <taxon>Xylariales</taxon>
        <taxon>Hypoxylaceae</taxon>
        <taxon>Hypoxylon</taxon>
    </lineage>
</organism>
<dbReference type="EMBL" id="MU393433">
    <property type="protein sequence ID" value="KAI4869112.1"/>
    <property type="molecule type" value="Genomic_DNA"/>
</dbReference>
<keyword evidence="2" id="KW-1185">Reference proteome</keyword>
<sequence>MQFTIGRSTHGHHASGQTRQVAAKSDSHKQSYTKQNRYGKSQPFDPDDLRQRLHEVIAQQEASKEKQRRERLEAAKAKQNKDLGTSASQLETGKKNTTAPNLAATKPEGTETSFAARIARSQPTGTDSATNETTAKPSEAKLGRSMSKSIQDKLRRRPSRMEPATTTTTTESTARPSSSYHHVPQEAASQFARTATSSGMLDKHLVHSLSQSALKFHMEGRVADQIELDSSLTPAQQNRILKRAQSHREKLHERNQFQHPRLVAAAADEVRGSSEEGRHHLHNHRHSAKSSRRKNSFGNIPEDEALRVRHPAAADSPINELASEETLVVDPAAANEHRVDWTQSDEAAYQKSQSRSLAKNPLLRKADSIWTLKGRFGNLARNGGGRQTRDEKRFPVREKHVEPPSPPKSHKLSFFARLRR</sequence>
<comment type="caution">
    <text evidence="1">The sequence shown here is derived from an EMBL/GenBank/DDBJ whole genome shotgun (WGS) entry which is preliminary data.</text>
</comment>
<gene>
    <name evidence="1" type="ORF">F4820DRAFT_62758</name>
</gene>
<evidence type="ECO:0000313" key="1">
    <source>
        <dbReference type="EMBL" id="KAI4869112.1"/>
    </source>
</evidence>
<evidence type="ECO:0000313" key="2">
    <source>
        <dbReference type="Proteomes" id="UP001497700"/>
    </source>
</evidence>
<accession>A0ACB9ZC66</accession>
<dbReference type="Proteomes" id="UP001497700">
    <property type="component" value="Unassembled WGS sequence"/>
</dbReference>
<protein>
    <submittedName>
        <fullName evidence="1">Uncharacterized protein</fullName>
    </submittedName>
</protein>
<reference evidence="1 2" key="1">
    <citation type="journal article" date="2022" name="New Phytol.">
        <title>Ecological generalism drives hyperdiversity of secondary metabolite gene clusters in xylarialean endophytes.</title>
        <authorList>
            <person name="Franco M.E.E."/>
            <person name="Wisecaver J.H."/>
            <person name="Arnold A.E."/>
            <person name="Ju Y.M."/>
            <person name="Slot J.C."/>
            <person name="Ahrendt S."/>
            <person name="Moore L.P."/>
            <person name="Eastman K.E."/>
            <person name="Scott K."/>
            <person name="Konkel Z."/>
            <person name="Mondo S.J."/>
            <person name="Kuo A."/>
            <person name="Hayes R.D."/>
            <person name="Haridas S."/>
            <person name="Andreopoulos B."/>
            <person name="Riley R."/>
            <person name="LaButti K."/>
            <person name="Pangilinan J."/>
            <person name="Lipzen A."/>
            <person name="Amirebrahimi M."/>
            <person name="Yan J."/>
            <person name="Adam C."/>
            <person name="Keymanesh K."/>
            <person name="Ng V."/>
            <person name="Louie K."/>
            <person name="Northen T."/>
            <person name="Drula E."/>
            <person name="Henrissat B."/>
            <person name="Hsieh H.M."/>
            <person name="Youens-Clark K."/>
            <person name="Lutzoni F."/>
            <person name="Miadlikowska J."/>
            <person name="Eastwood D.C."/>
            <person name="Hamelin R.C."/>
            <person name="Grigoriev I.V."/>
            <person name="U'Ren J.M."/>
        </authorList>
    </citation>
    <scope>NUCLEOTIDE SEQUENCE [LARGE SCALE GENOMIC DNA]</scope>
    <source>
        <strain evidence="1 2">CBS 119005</strain>
    </source>
</reference>